<gene>
    <name evidence="1" type="ORF">TCIL3000_0_39650</name>
</gene>
<reference evidence="1 2" key="2">
    <citation type="journal article" date="2012" name="Proc. Natl. Acad. Sci. U.S.A.">
        <title>Antigenic diversity is generated by distinct evolutionary mechanisms in African trypanosome species.</title>
        <authorList>
            <person name="Jackson A.P."/>
            <person name="Berry A."/>
            <person name="Aslett M."/>
            <person name="Allison H.C."/>
            <person name="Burton P."/>
            <person name="Vavrova-Anderson J."/>
            <person name="Brown R."/>
            <person name="Browne H."/>
            <person name="Corton N."/>
            <person name="Hauser H."/>
            <person name="Gamble J."/>
            <person name="Gilderthorp R."/>
            <person name="Marcello L."/>
            <person name="McQuillan J."/>
            <person name="Otto T.D."/>
            <person name="Quail M.A."/>
            <person name="Sanders M.J."/>
            <person name="van Tonder A."/>
            <person name="Ginger M.L."/>
            <person name="Field M.C."/>
            <person name="Barry J.D."/>
            <person name="Hertz-Fowler C."/>
            <person name="Berriman M."/>
        </authorList>
    </citation>
    <scope>NUCLEOTIDE SEQUENCE [LARGE SCALE GENOMIC DNA]</scope>
    <source>
        <strain evidence="1 2">IL3000</strain>
    </source>
</reference>
<name>F9W7M3_TRYCI</name>
<keyword evidence="2" id="KW-1185">Reference proteome</keyword>
<evidence type="ECO:0000313" key="2">
    <source>
        <dbReference type="Proteomes" id="UP000000702"/>
    </source>
</evidence>
<dbReference type="EMBL" id="CAEQ01001052">
    <property type="protein sequence ID" value="CCD13194.1"/>
    <property type="molecule type" value="Genomic_DNA"/>
</dbReference>
<comment type="caution">
    <text evidence="1">The sequence shown here is derived from an EMBL/GenBank/DDBJ whole genome shotgun (WGS) entry which is preliminary data.</text>
</comment>
<protein>
    <submittedName>
        <fullName evidence="1">Uncharacterized protein</fullName>
    </submittedName>
</protein>
<reference evidence="2" key="1">
    <citation type="submission" date="2011-07" db="EMBL/GenBank/DDBJ databases">
        <title>Divergent evolution of antigenic variation in African trypanosomes.</title>
        <authorList>
            <person name="Jackson A.P."/>
            <person name="Berry A."/>
            <person name="Allison H.C."/>
            <person name="Burton P."/>
            <person name="Anderson J."/>
            <person name="Aslett M."/>
            <person name="Brown R."/>
            <person name="Corton N."/>
            <person name="Harris D."/>
            <person name="Hauser H."/>
            <person name="Gamble J."/>
            <person name="Gilderthorp R."/>
            <person name="McQuillan J."/>
            <person name="Quail M.A."/>
            <person name="Sanders M."/>
            <person name="Van Tonder A."/>
            <person name="Ginger M.L."/>
            <person name="Donelson J.E."/>
            <person name="Field M.C."/>
            <person name="Barry J.D."/>
            <person name="Berriman M."/>
            <person name="Hertz-Fowler C."/>
        </authorList>
    </citation>
    <scope>NUCLEOTIDE SEQUENCE [LARGE SCALE GENOMIC DNA]</scope>
    <source>
        <strain evidence="2">IL3000</strain>
    </source>
</reference>
<dbReference type="AlphaFoldDB" id="F9W7M3"/>
<proteinExistence type="predicted"/>
<accession>F9W7M3</accession>
<sequence>MQAVSAVNMRRFIVTGIGLCYHQIAQEECASGGDGREMYGRALDLLVEALNVHIDENDHEYVKLTLLGIMKCFDGVGDGSQAITTAEKLVRWCTRRCDEEGIVNGNEWYVKMKEKYAVV</sequence>
<evidence type="ECO:0000313" key="1">
    <source>
        <dbReference type="EMBL" id="CCD13194.1"/>
    </source>
</evidence>
<dbReference type="Proteomes" id="UP000000702">
    <property type="component" value="Unassembled WGS sequence"/>
</dbReference>
<organism evidence="1 2">
    <name type="scientific">Trypanosoma congolense (strain IL3000)</name>
    <dbReference type="NCBI Taxonomy" id="1068625"/>
    <lineage>
        <taxon>Eukaryota</taxon>
        <taxon>Discoba</taxon>
        <taxon>Euglenozoa</taxon>
        <taxon>Kinetoplastea</taxon>
        <taxon>Metakinetoplastina</taxon>
        <taxon>Trypanosomatida</taxon>
        <taxon>Trypanosomatidae</taxon>
        <taxon>Trypanosoma</taxon>
        <taxon>Nannomonas</taxon>
    </lineage>
</organism>